<sequence>MAVDRRWRAREQGARGLRQGACGLRWCAGSGSGDRAWEQVVSGGVRADFVGAQAADLAVELGHGGRTGCSGVRAADPAEELRHEPSSGCSRTSAGSTRSKRKLSSTVPVRRARPLLLSMRACGENRFFFGKKPFLQASDLRVPPVKGCPPSKIDFVGG</sequence>
<proteinExistence type="predicted"/>
<evidence type="ECO:0000313" key="2">
    <source>
        <dbReference type="EMBL" id="KAF0924544.1"/>
    </source>
</evidence>
<name>A0A6G1EJF1_9ORYZ</name>
<evidence type="ECO:0000256" key="1">
    <source>
        <dbReference type="SAM" id="MobiDB-lite"/>
    </source>
</evidence>
<comment type="caution">
    <text evidence="2">The sequence shown here is derived from an EMBL/GenBank/DDBJ whole genome shotgun (WGS) entry which is preliminary data.</text>
</comment>
<gene>
    <name evidence="2" type="ORF">E2562_010184</name>
</gene>
<dbReference type="Proteomes" id="UP000479710">
    <property type="component" value="Unassembled WGS sequence"/>
</dbReference>
<feature type="region of interest" description="Disordered" evidence="1">
    <location>
        <begin position="76"/>
        <end position="106"/>
    </location>
</feature>
<feature type="compositionally biased region" description="Polar residues" evidence="1">
    <location>
        <begin position="87"/>
        <end position="97"/>
    </location>
</feature>
<dbReference type="AlphaFoldDB" id="A0A6G1EJF1"/>
<reference evidence="2 3" key="1">
    <citation type="submission" date="2019-11" db="EMBL/GenBank/DDBJ databases">
        <title>Whole genome sequence of Oryza granulata.</title>
        <authorList>
            <person name="Li W."/>
        </authorList>
    </citation>
    <scope>NUCLEOTIDE SEQUENCE [LARGE SCALE GENOMIC DNA]</scope>
    <source>
        <strain evidence="3">cv. Menghai</strain>
        <tissue evidence="2">Leaf</tissue>
    </source>
</reference>
<accession>A0A6G1EJF1</accession>
<evidence type="ECO:0000313" key="3">
    <source>
        <dbReference type="Proteomes" id="UP000479710"/>
    </source>
</evidence>
<keyword evidence="3" id="KW-1185">Reference proteome</keyword>
<organism evidence="2 3">
    <name type="scientific">Oryza meyeriana var. granulata</name>
    <dbReference type="NCBI Taxonomy" id="110450"/>
    <lineage>
        <taxon>Eukaryota</taxon>
        <taxon>Viridiplantae</taxon>
        <taxon>Streptophyta</taxon>
        <taxon>Embryophyta</taxon>
        <taxon>Tracheophyta</taxon>
        <taxon>Spermatophyta</taxon>
        <taxon>Magnoliopsida</taxon>
        <taxon>Liliopsida</taxon>
        <taxon>Poales</taxon>
        <taxon>Poaceae</taxon>
        <taxon>BOP clade</taxon>
        <taxon>Oryzoideae</taxon>
        <taxon>Oryzeae</taxon>
        <taxon>Oryzinae</taxon>
        <taxon>Oryza</taxon>
        <taxon>Oryza meyeriana</taxon>
    </lineage>
</organism>
<dbReference type="EMBL" id="SPHZ02000003">
    <property type="protein sequence ID" value="KAF0924544.1"/>
    <property type="molecule type" value="Genomic_DNA"/>
</dbReference>
<protein>
    <submittedName>
        <fullName evidence="2">Uncharacterized protein</fullName>
    </submittedName>
</protein>